<dbReference type="EMBL" id="GIFC01001597">
    <property type="protein sequence ID" value="MXU83680.1"/>
    <property type="molecule type" value="Transcribed_RNA"/>
</dbReference>
<keyword evidence="1" id="KW-0472">Membrane</keyword>
<organism evidence="2">
    <name type="scientific">Ixodes ricinus</name>
    <name type="common">Common tick</name>
    <name type="synonym">Acarus ricinus</name>
    <dbReference type="NCBI Taxonomy" id="34613"/>
    <lineage>
        <taxon>Eukaryota</taxon>
        <taxon>Metazoa</taxon>
        <taxon>Ecdysozoa</taxon>
        <taxon>Arthropoda</taxon>
        <taxon>Chelicerata</taxon>
        <taxon>Arachnida</taxon>
        <taxon>Acari</taxon>
        <taxon>Parasitiformes</taxon>
        <taxon>Ixodida</taxon>
        <taxon>Ixodoidea</taxon>
        <taxon>Ixodidae</taxon>
        <taxon>Ixodinae</taxon>
        <taxon>Ixodes</taxon>
    </lineage>
</organism>
<keyword evidence="1" id="KW-0812">Transmembrane</keyword>
<feature type="transmembrane region" description="Helical" evidence="1">
    <location>
        <begin position="32"/>
        <end position="50"/>
    </location>
</feature>
<name>A0A6B0U4T3_IXORI</name>
<proteinExistence type="predicted"/>
<reference evidence="2" key="1">
    <citation type="submission" date="2019-12" db="EMBL/GenBank/DDBJ databases">
        <title>An insight into the sialome of adult female Ixodes ricinus ticks feeding for 6 days.</title>
        <authorList>
            <person name="Perner J."/>
            <person name="Ribeiro J.M.C."/>
        </authorList>
    </citation>
    <scope>NUCLEOTIDE SEQUENCE</scope>
    <source>
        <strain evidence="2">Semi-engorged</strain>
        <tissue evidence="2">Salivary glands</tissue>
    </source>
</reference>
<dbReference type="AlphaFoldDB" id="A0A6B0U4T3"/>
<sequence length="76" mass="8670">MNGSPDFLAFVCALCFARYLSGSSCLYITRCTFLWCLLFLVFFFHFFCVMPSSCKPLIYSGGNPHLVQVRHLKNCS</sequence>
<keyword evidence="1" id="KW-1133">Transmembrane helix</keyword>
<accession>A0A6B0U4T3</accession>
<evidence type="ECO:0000313" key="2">
    <source>
        <dbReference type="EMBL" id="MXU83680.1"/>
    </source>
</evidence>
<protein>
    <submittedName>
        <fullName evidence="2">Uncharacterized protein</fullName>
    </submittedName>
</protein>
<evidence type="ECO:0000256" key="1">
    <source>
        <dbReference type="SAM" id="Phobius"/>
    </source>
</evidence>